<dbReference type="Gene3D" id="3.30.360.10">
    <property type="entry name" value="Dihydrodipicolinate Reductase, domain 2"/>
    <property type="match status" value="1"/>
</dbReference>
<keyword evidence="1" id="KW-0560">Oxidoreductase</keyword>
<proteinExistence type="predicted"/>
<dbReference type="PANTHER" id="PTHR43818">
    <property type="entry name" value="BCDNA.GH03377"/>
    <property type="match status" value="1"/>
</dbReference>
<evidence type="ECO:0000313" key="4">
    <source>
        <dbReference type="EMBL" id="OME89668.1"/>
    </source>
</evidence>
<evidence type="ECO:0000313" key="5">
    <source>
        <dbReference type="Proteomes" id="UP000187074"/>
    </source>
</evidence>
<comment type="caution">
    <text evidence="4">The sequence shown here is derived from an EMBL/GenBank/DDBJ whole genome shotgun (WGS) entry which is preliminary data.</text>
</comment>
<dbReference type="RefSeq" id="WP_076325095.1">
    <property type="nucleotide sequence ID" value="NZ_MRTF01000009.1"/>
</dbReference>
<feature type="domain" description="Gfo/Idh/MocA-like oxidoreductase N-terminal" evidence="2">
    <location>
        <begin position="4"/>
        <end position="121"/>
    </location>
</feature>
<dbReference type="SUPFAM" id="SSF55347">
    <property type="entry name" value="Glyceraldehyde-3-phosphate dehydrogenase-like, C-terminal domain"/>
    <property type="match status" value="1"/>
</dbReference>
<gene>
    <name evidence="4" type="ORF">BK123_25175</name>
</gene>
<dbReference type="STRING" id="1401.BK123_25175"/>
<dbReference type="GO" id="GO:0000166">
    <property type="term" value="F:nucleotide binding"/>
    <property type="evidence" value="ECO:0007669"/>
    <property type="project" value="InterPro"/>
</dbReference>
<dbReference type="SUPFAM" id="SSF51735">
    <property type="entry name" value="NAD(P)-binding Rossmann-fold domains"/>
    <property type="match status" value="1"/>
</dbReference>
<dbReference type="GO" id="GO:0016491">
    <property type="term" value="F:oxidoreductase activity"/>
    <property type="evidence" value="ECO:0007669"/>
    <property type="project" value="UniProtKB-KW"/>
</dbReference>
<dbReference type="Proteomes" id="UP000187074">
    <property type="component" value="Unassembled WGS sequence"/>
</dbReference>
<dbReference type="EMBL" id="MRTF01000009">
    <property type="protein sequence ID" value="OME89668.1"/>
    <property type="molecule type" value="Genomic_DNA"/>
</dbReference>
<dbReference type="OrthoDB" id="9815825at2"/>
<evidence type="ECO:0000256" key="1">
    <source>
        <dbReference type="ARBA" id="ARBA00023002"/>
    </source>
</evidence>
<protein>
    <submittedName>
        <fullName evidence="4">Oxidoreductase</fullName>
    </submittedName>
</protein>
<evidence type="ECO:0000259" key="3">
    <source>
        <dbReference type="Pfam" id="PF22725"/>
    </source>
</evidence>
<dbReference type="InterPro" id="IPR050463">
    <property type="entry name" value="Gfo/Idh/MocA_oxidrdct_glycsds"/>
</dbReference>
<organism evidence="4 5">
    <name type="scientific">Paenibacillus lautus</name>
    <name type="common">Bacillus lautus</name>
    <dbReference type="NCBI Taxonomy" id="1401"/>
    <lineage>
        <taxon>Bacteria</taxon>
        <taxon>Bacillati</taxon>
        <taxon>Bacillota</taxon>
        <taxon>Bacilli</taxon>
        <taxon>Bacillales</taxon>
        <taxon>Paenibacillaceae</taxon>
        <taxon>Paenibacillus</taxon>
    </lineage>
</organism>
<dbReference type="Gene3D" id="3.40.50.720">
    <property type="entry name" value="NAD(P)-binding Rossmann-like Domain"/>
    <property type="match status" value="1"/>
</dbReference>
<sequence length="360" mass="40817">MKAISVGIIGTGFGGTVHAPILQLHPGIEVKSIASVHRQRTEDRLWNGIPYYRNWRDLLESEPLDLVSIVSAPVHHYEMTMLALQSGHHVLTEKPLGMNTEQTLQMLRESERLDRHAFVNFQWRWTPIRQRIKQMLQDKELGDIQHIKYTGSFSGYSVLANSYRGWEARSEDGGGFLFAIGSHMIDSLLWWMDEEITEVYGDLRTQIPAYRGDAGLEFRDAEDAFTFSGRFKGGTSVLADVFFPGIRGVGWTLEIYGTKGTLRMRDDHTLECSFGGAFEFIDIETFQPPADLEAPAAHYYNGFYQMIDGIYHSITANQSTLNMPYFVDGHRVQAVLDAIRLSSETHSRVSVDYGSMIRHG</sequence>
<reference evidence="4 5" key="1">
    <citation type="submission" date="2016-11" db="EMBL/GenBank/DDBJ databases">
        <title>Paenibacillus species isolates.</title>
        <authorList>
            <person name="Beno S.M."/>
        </authorList>
    </citation>
    <scope>NUCLEOTIDE SEQUENCE [LARGE SCALE GENOMIC DNA]</scope>
    <source>
        <strain evidence="4 5">FSL F4-0100</strain>
    </source>
</reference>
<accession>A0A1R1AVU0</accession>
<name>A0A1R1AVU0_PAELA</name>
<feature type="domain" description="GFO/IDH/MocA-like oxidoreductase" evidence="3">
    <location>
        <begin position="130"/>
        <end position="263"/>
    </location>
</feature>
<dbReference type="AlphaFoldDB" id="A0A1R1AVU0"/>
<dbReference type="PANTHER" id="PTHR43818:SF11">
    <property type="entry name" value="BCDNA.GH03377"/>
    <property type="match status" value="1"/>
</dbReference>
<dbReference type="InterPro" id="IPR036291">
    <property type="entry name" value="NAD(P)-bd_dom_sf"/>
</dbReference>
<dbReference type="InterPro" id="IPR000683">
    <property type="entry name" value="Gfo/Idh/MocA-like_OxRdtase_N"/>
</dbReference>
<evidence type="ECO:0000259" key="2">
    <source>
        <dbReference type="Pfam" id="PF01408"/>
    </source>
</evidence>
<dbReference type="Pfam" id="PF01408">
    <property type="entry name" value="GFO_IDH_MocA"/>
    <property type="match status" value="1"/>
</dbReference>
<dbReference type="InterPro" id="IPR055170">
    <property type="entry name" value="GFO_IDH_MocA-like_dom"/>
</dbReference>
<dbReference type="Pfam" id="PF22725">
    <property type="entry name" value="GFO_IDH_MocA_C3"/>
    <property type="match status" value="1"/>
</dbReference>